<dbReference type="EMBL" id="GBRH01197715">
    <property type="protein sequence ID" value="JAE00181.1"/>
    <property type="molecule type" value="Transcribed_RNA"/>
</dbReference>
<reference evidence="1" key="1">
    <citation type="submission" date="2014-09" db="EMBL/GenBank/DDBJ databases">
        <authorList>
            <person name="Magalhaes I.L.F."/>
            <person name="Oliveira U."/>
            <person name="Santos F.R."/>
            <person name="Vidigal T.H.D.A."/>
            <person name="Brescovit A.D."/>
            <person name="Santos A.J."/>
        </authorList>
    </citation>
    <scope>NUCLEOTIDE SEQUENCE</scope>
    <source>
        <tissue evidence="1">Shoot tissue taken approximately 20 cm above the soil surface</tissue>
    </source>
</reference>
<proteinExistence type="predicted"/>
<organism evidence="1">
    <name type="scientific">Arundo donax</name>
    <name type="common">Giant reed</name>
    <name type="synonym">Donax arundinaceus</name>
    <dbReference type="NCBI Taxonomy" id="35708"/>
    <lineage>
        <taxon>Eukaryota</taxon>
        <taxon>Viridiplantae</taxon>
        <taxon>Streptophyta</taxon>
        <taxon>Embryophyta</taxon>
        <taxon>Tracheophyta</taxon>
        <taxon>Spermatophyta</taxon>
        <taxon>Magnoliopsida</taxon>
        <taxon>Liliopsida</taxon>
        <taxon>Poales</taxon>
        <taxon>Poaceae</taxon>
        <taxon>PACMAD clade</taxon>
        <taxon>Arundinoideae</taxon>
        <taxon>Arundineae</taxon>
        <taxon>Arundo</taxon>
    </lineage>
</organism>
<evidence type="ECO:0000313" key="1">
    <source>
        <dbReference type="EMBL" id="JAE00181.1"/>
    </source>
</evidence>
<dbReference type="AlphaFoldDB" id="A0A0A9EQQ6"/>
<accession>A0A0A9EQQ6</accession>
<reference evidence="1" key="2">
    <citation type="journal article" date="2015" name="Data Brief">
        <title>Shoot transcriptome of the giant reed, Arundo donax.</title>
        <authorList>
            <person name="Barrero R.A."/>
            <person name="Guerrero F.D."/>
            <person name="Moolhuijzen P."/>
            <person name="Goolsby J.A."/>
            <person name="Tidwell J."/>
            <person name="Bellgard S.E."/>
            <person name="Bellgard M.I."/>
        </authorList>
    </citation>
    <scope>NUCLEOTIDE SEQUENCE</scope>
    <source>
        <tissue evidence="1">Shoot tissue taken approximately 20 cm above the soil surface</tissue>
    </source>
</reference>
<protein>
    <submittedName>
        <fullName evidence="1">Uncharacterized protein</fullName>
    </submittedName>
</protein>
<name>A0A0A9EQQ6_ARUDO</name>
<sequence length="26" mass="3048">MVGKCHMAFQSLDQEVQKERVHMCLV</sequence>